<proteinExistence type="predicted"/>
<keyword evidence="1" id="KW-1133">Transmembrane helix</keyword>
<dbReference type="RefSeq" id="XP_005708517.1">
    <property type="nucleotide sequence ID" value="XM_005708460.1"/>
</dbReference>
<dbReference type="AlphaFoldDB" id="M2XP90"/>
<accession>M2XP90</accession>
<organism evidence="2 3">
    <name type="scientific">Galdieria sulphuraria</name>
    <name type="common">Red alga</name>
    <dbReference type="NCBI Taxonomy" id="130081"/>
    <lineage>
        <taxon>Eukaryota</taxon>
        <taxon>Rhodophyta</taxon>
        <taxon>Bangiophyceae</taxon>
        <taxon>Galdieriales</taxon>
        <taxon>Galdieriaceae</taxon>
        <taxon>Galdieria</taxon>
    </lineage>
</organism>
<gene>
    <name evidence="2" type="ORF">Gasu_07430</name>
</gene>
<dbReference type="EMBL" id="KB454488">
    <property type="protein sequence ID" value="EME31997.1"/>
    <property type="molecule type" value="Genomic_DNA"/>
</dbReference>
<dbReference type="Gramene" id="EME31997">
    <property type="protein sequence ID" value="EME31997"/>
    <property type="gene ID" value="Gasu_07430"/>
</dbReference>
<evidence type="ECO:0000313" key="3">
    <source>
        <dbReference type="Proteomes" id="UP000030680"/>
    </source>
</evidence>
<keyword evidence="1" id="KW-0472">Membrane</keyword>
<dbReference type="GeneID" id="17090599"/>
<keyword evidence="1" id="KW-0812">Transmembrane</keyword>
<protein>
    <submittedName>
        <fullName evidence="2">Uncharacterized protein</fullName>
    </submittedName>
</protein>
<keyword evidence="3" id="KW-1185">Reference proteome</keyword>
<name>M2XP90_GALSU</name>
<sequence>MELAFHIASSISAFVFITKSLGGSLVAPDNFTMTIIYKVILNKVYVLLGCLACTGCLKECVLIAIIRLNYVLIRKLI</sequence>
<dbReference type="Proteomes" id="UP000030680">
    <property type="component" value="Unassembled WGS sequence"/>
</dbReference>
<evidence type="ECO:0000256" key="1">
    <source>
        <dbReference type="SAM" id="Phobius"/>
    </source>
</evidence>
<evidence type="ECO:0000313" key="2">
    <source>
        <dbReference type="EMBL" id="EME31997.1"/>
    </source>
</evidence>
<reference evidence="3" key="1">
    <citation type="journal article" date="2013" name="Science">
        <title>Gene transfer from bacteria and archaea facilitated evolution of an extremophilic eukaryote.</title>
        <authorList>
            <person name="Schonknecht G."/>
            <person name="Chen W.H."/>
            <person name="Ternes C.M."/>
            <person name="Barbier G.G."/>
            <person name="Shrestha R.P."/>
            <person name="Stanke M."/>
            <person name="Brautigam A."/>
            <person name="Baker B.J."/>
            <person name="Banfield J.F."/>
            <person name="Garavito R.M."/>
            <person name="Carr K."/>
            <person name="Wilkerson C."/>
            <person name="Rensing S.A."/>
            <person name="Gagneul D."/>
            <person name="Dickenson N.E."/>
            <person name="Oesterhelt C."/>
            <person name="Lercher M.J."/>
            <person name="Weber A.P."/>
        </authorList>
    </citation>
    <scope>NUCLEOTIDE SEQUENCE [LARGE SCALE GENOMIC DNA]</scope>
    <source>
        <strain evidence="3">074W</strain>
    </source>
</reference>
<feature type="transmembrane region" description="Helical" evidence="1">
    <location>
        <begin position="46"/>
        <end position="66"/>
    </location>
</feature>